<dbReference type="EMBL" id="GBXI01015595">
    <property type="protein sequence ID" value="JAC98696.1"/>
    <property type="molecule type" value="Transcribed_RNA"/>
</dbReference>
<dbReference type="GO" id="GO:0005840">
    <property type="term" value="C:ribosome"/>
    <property type="evidence" value="ECO:0007669"/>
    <property type="project" value="UniProtKB-KW"/>
</dbReference>
<evidence type="ECO:0000256" key="8">
    <source>
        <dbReference type="ARBA" id="ARBA00041617"/>
    </source>
</evidence>
<comment type="similarity">
    <text evidence="6">Belongs to the mitochondrion-specific ribosomal protein mL37 family.</text>
</comment>
<keyword evidence="2" id="KW-0809">Transit peptide</keyword>
<protein>
    <recommendedName>
        <fullName evidence="7">Large ribosomal subunit protein mL37</fullName>
    </recommendedName>
    <alternativeName>
        <fullName evidence="8">39S ribosomal protein L37, mitochondrial</fullName>
    </alternativeName>
</protein>
<evidence type="ECO:0000256" key="5">
    <source>
        <dbReference type="ARBA" id="ARBA00023274"/>
    </source>
</evidence>
<proteinExistence type="inferred from homology"/>
<dbReference type="Pfam" id="PF07147">
    <property type="entry name" value="PDCD9"/>
    <property type="match status" value="1"/>
</dbReference>
<sequence length="401" mass="46031">MRLTNKLCAQHLGWTFKKHWLVQGKRVPRDTGAAAEVIKNGTSIRNVEDLSKSDAYAKQGRNYIGQDKNHDWNTKSCHLFGDNNVLLKGIQQAQLLTKTIEVPSLPEGIQDSLDKIQISGLFERNIKGAILASNIFSADQEKLHKKKDTLRPEYNLPREYGIPKEKKIMVLVNKLLTECEKIAGHNINSERRIIDQVNFNFTLPRNDDLLLFRINAEKLITSRRPLASIQGKFDSELPNLYPLKCTISMPREHLYSNKTICPFSQNLNFHPHTIILNFDNDKVANFHDVPVKISQFQSRNMLKAFTVAAARAKQLYGESAVDKLTRPIVVQSIQTDGRTFHFGVFQLNDLRIDALEGPKNYWFHSCNHDLFEKCEYVSGIPKLKGFNKEVLRYIYAFYINS</sequence>
<dbReference type="InterPro" id="IPR010793">
    <property type="entry name" value="Ribosomal_mL37/mL65"/>
</dbReference>
<evidence type="ECO:0000256" key="7">
    <source>
        <dbReference type="ARBA" id="ARBA00039442"/>
    </source>
</evidence>
<dbReference type="PANTHER" id="PTHR15889:SF2">
    <property type="entry name" value="LARGE RIBOSOMAL SUBUNIT PROTEIN ML37"/>
    <property type="match status" value="1"/>
</dbReference>
<dbReference type="GO" id="GO:0006412">
    <property type="term" value="P:translation"/>
    <property type="evidence" value="ECO:0007669"/>
    <property type="project" value="InterPro"/>
</dbReference>
<gene>
    <name evidence="9" type="primary">MRPL37</name>
    <name evidence="9" type="ORF">g.24706</name>
</gene>
<dbReference type="InterPro" id="IPR052482">
    <property type="entry name" value="mtLSU_mL37"/>
</dbReference>
<name>A0A0A1WII8_ZEUCU</name>
<evidence type="ECO:0000313" key="9">
    <source>
        <dbReference type="EMBL" id="JAC98696.1"/>
    </source>
</evidence>
<keyword evidence="5" id="KW-0687">Ribonucleoprotein</keyword>
<keyword evidence="4" id="KW-0496">Mitochondrion</keyword>
<organism evidence="9">
    <name type="scientific">Zeugodacus cucurbitae</name>
    <name type="common">Melon fruit fly</name>
    <name type="synonym">Bactrocera cucurbitae</name>
    <dbReference type="NCBI Taxonomy" id="28588"/>
    <lineage>
        <taxon>Eukaryota</taxon>
        <taxon>Metazoa</taxon>
        <taxon>Ecdysozoa</taxon>
        <taxon>Arthropoda</taxon>
        <taxon>Hexapoda</taxon>
        <taxon>Insecta</taxon>
        <taxon>Pterygota</taxon>
        <taxon>Neoptera</taxon>
        <taxon>Endopterygota</taxon>
        <taxon>Diptera</taxon>
        <taxon>Brachycera</taxon>
        <taxon>Muscomorpha</taxon>
        <taxon>Tephritoidea</taxon>
        <taxon>Tephritidae</taxon>
        <taxon>Zeugodacus</taxon>
        <taxon>Zeugodacus</taxon>
    </lineage>
</organism>
<evidence type="ECO:0000256" key="6">
    <source>
        <dbReference type="ARBA" id="ARBA00037985"/>
    </source>
</evidence>
<evidence type="ECO:0000256" key="3">
    <source>
        <dbReference type="ARBA" id="ARBA00022980"/>
    </source>
</evidence>
<dbReference type="OrthoDB" id="5835618at2759"/>
<comment type="subcellular location">
    <subcellularLocation>
        <location evidence="1">Mitochondrion</location>
    </subcellularLocation>
</comment>
<dbReference type="GO" id="GO:0003735">
    <property type="term" value="F:structural constituent of ribosome"/>
    <property type="evidence" value="ECO:0007669"/>
    <property type="project" value="InterPro"/>
</dbReference>
<reference evidence="9" key="2">
    <citation type="journal article" date="2015" name="Gigascience">
        <title>Reconstructing a comprehensive transcriptome assembly of a white-pupal translocated strain of the pest fruit fly Bactrocera cucurbitae.</title>
        <authorList>
            <person name="Sim S.B."/>
            <person name="Calla B."/>
            <person name="Hall B."/>
            <person name="DeRego T."/>
            <person name="Geib S.M."/>
        </authorList>
    </citation>
    <scope>NUCLEOTIDE SEQUENCE</scope>
</reference>
<evidence type="ECO:0000256" key="4">
    <source>
        <dbReference type="ARBA" id="ARBA00023128"/>
    </source>
</evidence>
<dbReference type="GO" id="GO:1990904">
    <property type="term" value="C:ribonucleoprotein complex"/>
    <property type="evidence" value="ECO:0007669"/>
    <property type="project" value="UniProtKB-KW"/>
</dbReference>
<dbReference type="PANTHER" id="PTHR15889">
    <property type="entry name" value="MITOCHONDRIAL RIBOSOMAL PROTEIN L37"/>
    <property type="match status" value="1"/>
</dbReference>
<dbReference type="AlphaFoldDB" id="A0A0A1WII8"/>
<reference evidence="9" key="1">
    <citation type="submission" date="2014-11" db="EMBL/GenBank/DDBJ databases">
        <authorList>
            <person name="Geib S."/>
        </authorList>
    </citation>
    <scope>NUCLEOTIDE SEQUENCE</scope>
</reference>
<accession>A0A0A1WII8</accession>
<keyword evidence="3 9" id="KW-0689">Ribosomal protein</keyword>
<evidence type="ECO:0000256" key="1">
    <source>
        <dbReference type="ARBA" id="ARBA00004173"/>
    </source>
</evidence>
<dbReference type="GO" id="GO:0005739">
    <property type="term" value="C:mitochondrion"/>
    <property type="evidence" value="ECO:0007669"/>
    <property type="project" value="UniProtKB-SubCell"/>
</dbReference>
<evidence type="ECO:0000256" key="2">
    <source>
        <dbReference type="ARBA" id="ARBA00022946"/>
    </source>
</evidence>